<proteinExistence type="predicted"/>
<dbReference type="Pfam" id="PF14317">
    <property type="entry name" value="YcxB"/>
    <property type="match status" value="1"/>
</dbReference>
<evidence type="ECO:0000259" key="2">
    <source>
        <dbReference type="Pfam" id="PF14317"/>
    </source>
</evidence>
<evidence type="ECO:0000256" key="1">
    <source>
        <dbReference type="SAM" id="Phobius"/>
    </source>
</evidence>
<reference evidence="3 4" key="1">
    <citation type="submission" date="2019-02" db="EMBL/GenBank/DDBJ databases">
        <title>Genomic Encyclopedia of Type Strains, Phase IV (KMG-IV): sequencing the most valuable type-strain genomes for metagenomic binning, comparative biology and taxonomic classification.</title>
        <authorList>
            <person name="Goeker M."/>
        </authorList>
    </citation>
    <scope>NUCLEOTIDE SEQUENCE [LARGE SCALE GENOMIC DNA]</scope>
    <source>
        <strain evidence="3 4">DSM 21223</strain>
    </source>
</reference>
<accession>A0ABY0IU64</accession>
<keyword evidence="1" id="KW-1133">Transmembrane helix</keyword>
<dbReference type="Proteomes" id="UP000292136">
    <property type="component" value="Unassembled WGS sequence"/>
</dbReference>
<feature type="transmembrane region" description="Helical" evidence="1">
    <location>
        <begin position="33"/>
        <end position="53"/>
    </location>
</feature>
<sequence length="172" mass="19321">MHCSFTLSQADFVALHKVVNRRLTQLSSANSKLFFSNLFIWVPLGIAFASYVALFQKFPEMTRDLMFVAAAFVVGVGLLVAGAFFKQRIYRKVMLSPESWFLSEQTVDLDPSGFSAKGAYGEAYYPWSSFRYLAEDGKNLYLFIDNSQAFVLPKAALGSLNQLTQVKSWLPS</sequence>
<organism evidence="3 4">
    <name type="scientific">Azospira oryzae</name>
    <dbReference type="NCBI Taxonomy" id="146939"/>
    <lineage>
        <taxon>Bacteria</taxon>
        <taxon>Pseudomonadati</taxon>
        <taxon>Pseudomonadota</taxon>
        <taxon>Betaproteobacteria</taxon>
        <taxon>Rhodocyclales</taxon>
        <taxon>Rhodocyclaceae</taxon>
        <taxon>Azospira</taxon>
    </lineage>
</organism>
<feature type="domain" description="YcxB-like C-terminal" evidence="2">
    <location>
        <begin position="109"/>
        <end position="169"/>
    </location>
</feature>
<evidence type="ECO:0000313" key="3">
    <source>
        <dbReference type="EMBL" id="RZT90596.1"/>
    </source>
</evidence>
<protein>
    <submittedName>
        <fullName evidence="3">YcxB-like protein</fullName>
    </submittedName>
</protein>
<dbReference type="RefSeq" id="WP_130458986.1">
    <property type="nucleotide sequence ID" value="NZ_SHKM01000001.1"/>
</dbReference>
<gene>
    <name evidence="3" type="ORF">EV678_1414</name>
</gene>
<name>A0ABY0IU64_9RHOO</name>
<keyword evidence="1" id="KW-0472">Membrane</keyword>
<comment type="caution">
    <text evidence="3">The sequence shown here is derived from an EMBL/GenBank/DDBJ whole genome shotgun (WGS) entry which is preliminary data.</text>
</comment>
<keyword evidence="4" id="KW-1185">Reference proteome</keyword>
<evidence type="ECO:0000313" key="4">
    <source>
        <dbReference type="Proteomes" id="UP000292136"/>
    </source>
</evidence>
<dbReference type="EMBL" id="SHKM01000001">
    <property type="protein sequence ID" value="RZT90596.1"/>
    <property type="molecule type" value="Genomic_DNA"/>
</dbReference>
<feature type="transmembrane region" description="Helical" evidence="1">
    <location>
        <begin position="65"/>
        <end position="85"/>
    </location>
</feature>
<keyword evidence="1" id="KW-0812">Transmembrane</keyword>
<dbReference type="InterPro" id="IPR025588">
    <property type="entry name" value="YcxB-like_C"/>
</dbReference>